<dbReference type="Proteomes" id="UP001200110">
    <property type="component" value="Unassembled WGS sequence"/>
</dbReference>
<evidence type="ECO:0000313" key="2">
    <source>
        <dbReference type="Proteomes" id="UP001200110"/>
    </source>
</evidence>
<organism evidence="1 2">
    <name type="scientific">Gordonia liuliyuniae</name>
    <dbReference type="NCBI Taxonomy" id="2911517"/>
    <lineage>
        <taxon>Bacteria</taxon>
        <taxon>Bacillati</taxon>
        <taxon>Actinomycetota</taxon>
        <taxon>Actinomycetes</taxon>
        <taxon>Mycobacteriales</taxon>
        <taxon>Gordoniaceae</taxon>
        <taxon>Gordonia</taxon>
    </lineage>
</organism>
<accession>A0ABS9IU48</accession>
<comment type="caution">
    <text evidence="1">The sequence shown here is derived from an EMBL/GenBank/DDBJ whole genome shotgun (WGS) entry which is preliminary data.</text>
</comment>
<gene>
    <name evidence="1" type="ORF">L5G33_11545</name>
</gene>
<sequence>MSTTFEEKYADLLDRLNPVERRAVVRSVTNAIQEGWDPTRSQIELQVRRASGEITGEQARAQIIAAARGTTAAHSSAS</sequence>
<reference evidence="1 2" key="1">
    <citation type="submission" date="2022-01" db="EMBL/GenBank/DDBJ databases">
        <authorList>
            <person name="Huang Y."/>
        </authorList>
    </citation>
    <scope>NUCLEOTIDE SEQUENCE [LARGE SCALE GENOMIC DNA]</scope>
    <source>
        <strain evidence="1 2">HY366</strain>
    </source>
</reference>
<evidence type="ECO:0008006" key="3">
    <source>
        <dbReference type="Google" id="ProtNLM"/>
    </source>
</evidence>
<dbReference type="RefSeq" id="WP_236998332.1">
    <property type="nucleotide sequence ID" value="NZ_JAKKOR010000008.1"/>
</dbReference>
<protein>
    <recommendedName>
        <fullName evidence="3">Antitoxin VbhA domain-containing protein</fullName>
    </recommendedName>
</protein>
<name>A0ABS9IU48_9ACTN</name>
<keyword evidence="2" id="KW-1185">Reference proteome</keyword>
<proteinExistence type="predicted"/>
<evidence type="ECO:0000313" key="1">
    <source>
        <dbReference type="EMBL" id="MCF8589093.1"/>
    </source>
</evidence>
<dbReference type="EMBL" id="JAKKOR010000008">
    <property type="protein sequence ID" value="MCF8589093.1"/>
    <property type="molecule type" value="Genomic_DNA"/>
</dbReference>